<proteinExistence type="predicted"/>
<evidence type="ECO:0000313" key="2">
    <source>
        <dbReference type="EMBL" id="KAL0947799.1"/>
    </source>
</evidence>
<accession>A0ABR3IX31</accession>
<keyword evidence="3" id="KW-1185">Reference proteome</keyword>
<dbReference type="Proteomes" id="UP001556367">
    <property type="component" value="Unassembled WGS sequence"/>
</dbReference>
<reference evidence="3" key="1">
    <citation type="submission" date="2024-06" db="EMBL/GenBank/DDBJ databases">
        <title>Multi-omics analyses provide insights into the biosynthesis of the anticancer antibiotic pleurotin in Hohenbuehelia grisea.</title>
        <authorList>
            <person name="Weaver J.A."/>
            <person name="Alberti F."/>
        </authorList>
    </citation>
    <scope>NUCLEOTIDE SEQUENCE [LARGE SCALE GENOMIC DNA]</scope>
    <source>
        <strain evidence="3">T-177</strain>
    </source>
</reference>
<organism evidence="2 3">
    <name type="scientific">Hohenbuehelia grisea</name>
    <dbReference type="NCBI Taxonomy" id="104357"/>
    <lineage>
        <taxon>Eukaryota</taxon>
        <taxon>Fungi</taxon>
        <taxon>Dikarya</taxon>
        <taxon>Basidiomycota</taxon>
        <taxon>Agaricomycotina</taxon>
        <taxon>Agaricomycetes</taxon>
        <taxon>Agaricomycetidae</taxon>
        <taxon>Agaricales</taxon>
        <taxon>Pleurotineae</taxon>
        <taxon>Pleurotaceae</taxon>
        <taxon>Hohenbuehelia</taxon>
    </lineage>
</organism>
<feature type="compositionally biased region" description="Low complexity" evidence="1">
    <location>
        <begin position="150"/>
        <end position="166"/>
    </location>
</feature>
<dbReference type="EMBL" id="JASNQZ010000015">
    <property type="protein sequence ID" value="KAL0947799.1"/>
    <property type="molecule type" value="Genomic_DNA"/>
</dbReference>
<gene>
    <name evidence="2" type="ORF">HGRIS_013872</name>
</gene>
<feature type="region of interest" description="Disordered" evidence="1">
    <location>
        <begin position="102"/>
        <end position="222"/>
    </location>
</feature>
<sequence>MVQTRSSPPSSSTVATFSSSYFTPSIGVESTFHPLGVWFPANMPPTASCENNSFGQKRPHQLTPENAARLVTPGSTEPKYNTWGTPRSSAILWRVEVTPVEPTQPDLLTSPSHPPHPSKSHLMASPAARPRSASSPSSMHVSTSTDIIASRRPTPYRPRSTSPASSEAKDEHHARAKLVAGLLLRRRSAPTGRSRRRSASASAASASPYVRSSLRAVASADD</sequence>
<feature type="compositionally biased region" description="Basic residues" evidence="1">
    <location>
        <begin position="184"/>
        <end position="198"/>
    </location>
</feature>
<comment type="caution">
    <text evidence="2">The sequence shown here is derived from an EMBL/GenBank/DDBJ whole genome shotgun (WGS) entry which is preliminary data.</text>
</comment>
<feature type="compositionally biased region" description="Low complexity" evidence="1">
    <location>
        <begin position="120"/>
        <end position="138"/>
    </location>
</feature>
<protein>
    <submittedName>
        <fullName evidence="2">Uncharacterized protein</fullName>
    </submittedName>
</protein>
<name>A0ABR3IX31_9AGAR</name>
<feature type="compositionally biased region" description="Low complexity" evidence="1">
    <location>
        <begin position="199"/>
        <end position="213"/>
    </location>
</feature>
<evidence type="ECO:0000313" key="3">
    <source>
        <dbReference type="Proteomes" id="UP001556367"/>
    </source>
</evidence>
<evidence type="ECO:0000256" key="1">
    <source>
        <dbReference type="SAM" id="MobiDB-lite"/>
    </source>
</evidence>